<feature type="region of interest" description="Disordered" evidence="1">
    <location>
        <begin position="25"/>
        <end position="44"/>
    </location>
</feature>
<dbReference type="InterPro" id="IPR013783">
    <property type="entry name" value="Ig-like_fold"/>
</dbReference>
<feature type="compositionally biased region" description="Basic and acidic residues" evidence="1">
    <location>
        <begin position="447"/>
        <end position="470"/>
    </location>
</feature>
<dbReference type="EMBL" id="OU900101">
    <property type="protein sequence ID" value="CAG9864481.1"/>
    <property type="molecule type" value="Genomic_DNA"/>
</dbReference>
<dbReference type="PROSITE" id="PS50853">
    <property type="entry name" value="FN3"/>
    <property type="match status" value="1"/>
</dbReference>
<proteinExistence type="predicted"/>
<dbReference type="Proteomes" id="UP001153712">
    <property type="component" value="Chromosome 8"/>
</dbReference>
<feature type="region of interest" description="Disordered" evidence="1">
    <location>
        <begin position="628"/>
        <end position="649"/>
    </location>
</feature>
<sequence>MPDQLNQLTDYCKHKCSKKDLPKVKSDRCDETQSGGGGGGGAKSELTCKCGKCFQLKELVELYQHNKDGASDASSKYKMAYVCLDCKFKYDPNRQSSSLISYECTPALPKISTIETIISKQIDRGDNSKILDAGEIKLREAAGGGGGGGKSGGCGTPCKCPTCKCEGGGKDGGGGGKDGGGKGCGKNNCNCDPCGGGGKKEGGGGGGKAPLPCNCTDCKCEPCKDPSKAKKKEGAGADGCKCGDCCKCTDCEYKKGDKKEAKEEAPCTCKDCTCPVCTKKGAAGKDKKEGGECTCKECSCPVCTKKGDDKKAPPKCPPKPDVICDCVKCNCLVCPGAKQSKADCSCPAKLSESRAVVPAATSESKKSIAKPTPAPPPKADCVCKTCICIKCPSGNVQKDEARPTSPDKKDECKEDVPTVNATATPMSAKPPETSNDPCDTEAPPDLKMGDCEISDAKPAKRQPKNPERNFGDSGSYHKCCSSKNLMQPINHPQLYMCSLCNLAQSTQQPDQKPTHSNEREEDFLIGYCTYCSMVKINKLSKASKVSKSTKPARKRPSSFLNFARIPPFEPPRRLLAGSDSCACCVCSARRAASASASAAAAASASFDGKPPAYHSILKVKSSTGGRAVCKSRATETEESKRRPRRPGDGALRKVFVKKERDFDQTFSKLALAYRGLVKKGKAKDEMITGLSEMLETLGASSTKECLMRCTLAGSAPDYDRCADSTVSLQSMRLSSSISLRRDSAKRSASLDRTAQQSDDVHTRSSLLTTIKHLQKQYEMKDYQIKKAAMLLQYVILMNKLSEHVNFTKSRMKTKNDRRKENGGAVTVPLRGSTPYIIVNLEGFSIVNVAPLSPDTLVVEWSPPDTAKISGYDVLVDGKENHMIMNGYRTCTLIEGLDLSAVVSIAVYAVTVYGRCEPPATAIFEPCTECDQL</sequence>
<dbReference type="AlphaFoldDB" id="A0A9N9XU69"/>
<feature type="region of interest" description="Disordered" evidence="1">
    <location>
        <begin position="396"/>
        <end position="473"/>
    </location>
</feature>
<dbReference type="SUPFAM" id="SSF49265">
    <property type="entry name" value="Fibronectin type III"/>
    <property type="match status" value="1"/>
</dbReference>
<gene>
    <name evidence="3" type="ORF">PHYEVI_LOCUS10736</name>
</gene>
<evidence type="ECO:0000256" key="1">
    <source>
        <dbReference type="SAM" id="MobiDB-lite"/>
    </source>
</evidence>
<evidence type="ECO:0000259" key="2">
    <source>
        <dbReference type="PROSITE" id="PS50853"/>
    </source>
</evidence>
<dbReference type="OrthoDB" id="6424487at2759"/>
<protein>
    <recommendedName>
        <fullName evidence="2">Fibronectin type-III domain-containing protein</fullName>
    </recommendedName>
</protein>
<name>A0A9N9XU69_PHYSR</name>
<dbReference type="InterPro" id="IPR003961">
    <property type="entry name" value="FN3_dom"/>
</dbReference>
<dbReference type="Gene3D" id="2.60.40.10">
    <property type="entry name" value="Immunoglobulins"/>
    <property type="match status" value="1"/>
</dbReference>
<organism evidence="3 4">
    <name type="scientific">Phyllotreta striolata</name>
    <name type="common">Striped flea beetle</name>
    <name type="synonym">Crioceris striolata</name>
    <dbReference type="NCBI Taxonomy" id="444603"/>
    <lineage>
        <taxon>Eukaryota</taxon>
        <taxon>Metazoa</taxon>
        <taxon>Ecdysozoa</taxon>
        <taxon>Arthropoda</taxon>
        <taxon>Hexapoda</taxon>
        <taxon>Insecta</taxon>
        <taxon>Pterygota</taxon>
        <taxon>Neoptera</taxon>
        <taxon>Endopterygota</taxon>
        <taxon>Coleoptera</taxon>
        <taxon>Polyphaga</taxon>
        <taxon>Cucujiformia</taxon>
        <taxon>Chrysomeloidea</taxon>
        <taxon>Chrysomelidae</taxon>
        <taxon>Galerucinae</taxon>
        <taxon>Alticini</taxon>
        <taxon>Phyllotreta</taxon>
    </lineage>
</organism>
<dbReference type="InterPro" id="IPR036116">
    <property type="entry name" value="FN3_sf"/>
</dbReference>
<accession>A0A9N9XU69</accession>
<feature type="compositionally biased region" description="Basic and acidic residues" evidence="1">
    <location>
        <begin position="632"/>
        <end position="649"/>
    </location>
</feature>
<evidence type="ECO:0000313" key="3">
    <source>
        <dbReference type="EMBL" id="CAG9864481.1"/>
    </source>
</evidence>
<evidence type="ECO:0000313" key="4">
    <source>
        <dbReference type="Proteomes" id="UP001153712"/>
    </source>
</evidence>
<feature type="compositionally biased region" description="Basic and acidic residues" evidence="1">
    <location>
        <begin position="397"/>
        <end position="416"/>
    </location>
</feature>
<feature type="domain" description="Fibronectin type-III" evidence="2">
    <location>
        <begin position="842"/>
        <end position="930"/>
    </location>
</feature>
<keyword evidence="4" id="KW-1185">Reference proteome</keyword>
<dbReference type="CDD" id="cd00063">
    <property type="entry name" value="FN3"/>
    <property type="match status" value="1"/>
</dbReference>
<reference evidence="3" key="1">
    <citation type="submission" date="2022-01" db="EMBL/GenBank/DDBJ databases">
        <authorList>
            <person name="King R."/>
        </authorList>
    </citation>
    <scope>NUCLEOTIDE SEQUENCE</scope>
</reference>